<name>A0A133KS20_BIFBI</name>
<evidence type="ECO:0000313" key="2">
    <source>
        <dbReference type="EMBL" id="KWZ82276.1"/>
    </source>
</evidence>
<organism evidence="2 3">
    <name type="scientific">Bifidobacterium bifidum</name>
    <dbReference type="NCBI Taxonomy" id="1681"/>
    <lineage>
        <taxon>Bacteria</taxon>
        <taxon>Bacillati</taxon>
        <taxon>Actinomycetota</taxon>
        <taxon>Actinomycetes</taxon>
        <taxon>Bifidobacteriales</taxon>
        <taxon>Bifidobacteriaceae</taxon>
        <taxon>Bifidobacterium</taxon>
    </lineage>
</organism>
<feature type="region of interest" description="Disordered" evidence="1">
    <location>
        <begin position="64"/>
        <end position="102"/>
    </location>
</feature>
<proteinExistence type="predicted"/>
<reference evidence="2 3" key="1">
    <citation type="submission" date="2016-01" db="EMBL/GenBank/DDBJ databases">
        <authorList>
            <person name="Oliw E.H."/>
        </authorList>
    </citation>
    <scope>NUCLEOTIDE SEQUENCE [LARGE SCALE GENOMIC DNA]</scope>
    <source>
        <strain evidence="2 3">MJR8628B</strain>
    </source>
</reference>
<comment type="caution">
    <text evidence="2">The sequence shown here is derived from an EMBL/GenBank/DDBJ whole genome shotgun (WGS) entry which is preliminary data.</text>
</comment>
<dbReference type="EMBL" id="LRPO01000016">
    <property type="protein sequence ID" value="KWZ82276.1"/>
    <property type="molecule type" value="Genomic_DNA"/>
</dbReference>
<dbReference type="AlphaFoldDB" id="A0A133KS20"/>
<dbReference type="PATRIC" id="fig|1681.53.peg.345"/>
<evidence type="ECO:0000256" key="1">
    <source>
        <dbReference type="SAM" id="MobiDB-lite"/>
    </source>
</evidence>
<gene>
    <name evidence="2" type="ORF">HMPREF3196_00357</name>
</gene>
<protein>
    <submittedName>
        <fullName evidence="2">Uncharacterized protein</fullName>
    </submittedName>
</protein>
<sequence>MYVSRAPAPCADAGHRLVRPCRHHASPPAPRVHGPDRSGSRWSSRQIVSMIRSQPMVRAPAVSAWSRSARYPVSPPSTGSGHAPSRVRSRVPSSPVPGSFLHGRGHFQRMMSAMRSMVRRPACRVSSTVLGSAPEATVRGSRRMTRTSVRTSQYARIDLYRSASATSSFRLAMSSLQEAAACRADHLALSIDSSSSAERSRSRSRRRRCSHDPRHARWHGGADPVRGSRSRTGRPHAWHAGEEPPLFPSSFPMTGHGAYALTRADIGANFAVTGAKRCGSAIQAAPEGGGCK</sequence>
<accession>A0A133KS20</accession>
<feature type="compositionally biased region" description="Basic residues" evidence="1">
    <location>
        <begin position="228"/>
        <end position="237"/>
    </location>
</feature>
<dbReference type="Proteomes" id="UP000070092">
    <property type="component" value="Unassembled WGS sequence"/>
</dbReference>
<feature type="compositionally biased region" description="Low complexity" evidence="1">
    <location>
        <begin position="84"/>
        <end position="97"/>
    </location>
</feature>
<feature type="region of interest" description="Disordered" evidence="1">
    <location>
        <begin position="192"/>
        <end position="249"/>
    </location>
</feature>
<feature type="region of interest" description="Disordered" evidence="1">
    <location>
        <begin position="21"/>
        <end position="42"/>
    </location>
</feature>
<evidence type="ECO:0000313" key="3">
    <source>
        <dbReference type="Proteomes" id="UP000070092"/>
    </source>
</evidence>